<protein>
    <recommendedName>
        <fullName evidence="1">Prion-inhibition and propagation HeLo domain-containing protein</fullName>
    </recommendedName>
</protein>
<comment type="caution">
    <text evidence="2">The sequence shown here is derived from an EMBL/GenBank/DDBJ whole genome shotgun (WGS) entry which is preliminary data.</text>
</comment>
<keyword evidence="3" id="KW-1185">Reference proteome</keyword>
<dbReference type="AlphaFoldDB" id="A0A0A2KJM5"/>
<dbReference type="EMBL" id="JQGA01001240">
    <property type="protein sequence ID" value="KGO68017.1"/>
    <property type="molecule type" value="Genomic_DNA"/>
</dbReference>
<evidence type="ECO:0000259" key="1">
    <source>
        <dbReference type="Pfam" id="PF14479"/>
    </source>
</evidence>
<dbReference type="HOGENOM" id="CLU_058675_0_0_1"/>
<dbReference type="STRING" id="40296.A0A0A2KJM5"/>
<sequence>MEPISFTTALASIPAIFTSCVDCYHYVQIGRAFERDYGMVLCKLEASELRLTRWGKAMGITGPDSRLSASLYGEHEIITAYNWLKEIQTAFTTAFEPPLGFKKRVTPEEFSPLDQNPATNATNEPYSSLHKTMRKIIDGRLTPRKRDRIAWALHKREDYESLVGNISELVNNLIELFHSTTDQQARLCQEEAQSMDSDALRSMGSIIGGQDQALQYHMREEINKRKINVKFFQATEHFQGHIGDNNVTSVGQASDIDMGTVLGSGHSTLHIGTNFASVGSARH</sequence>
<evidence type="ECO:0000313" key="3">
    <source>
        <dbReference type="Proteomes" id="UP000030104"/>
    </source>
</evidence>
<dbReference type="OrthoDB" id="20872at2759"/>
<accession>A0A0A2KJM5</accession>
<gene>
    <name evidence="2" type="ORF">PITC_053050</name>
</gene>
<proteinExistence type="predicted"/>
<name>A0A0A2KJM5_PENIT</name>
<dbReference type="InterPro" id="IPR038305">
    <property type="entry name" value="HeLo_sf"/>
</dbReference>
<evidence type="ECO:0000313" key="2">
    <source>
        <dbReference type="EMBL" id="KGO68017.1"/>
    </source>
</evidence>
<dbReference type="Proteomes" id="UP000030104">
    <property type="component" value="Unassembled WGS sequence"/>
</dbReference>
<feature type="domain" description="Prion-inhibition and propagation HeLo" evidence="1">
    <location>
        <begin position="9"/>
        <end position="198"/>
    </location>
</feature>
<reference evidence="2 3" key="1">
    <citation type="journal article" date="2015" name="Mol. Plant Microbe Interact.">
        <title>Genome, transcriptome, and functional analyses of Penicillium expansum provide new insights into secondary metabolism and pathogenicity.</title>
        <authorList>
            <person name="Ballester A.R."/>
            <person name="Marcet-Houben M."/>
            <person name="Levin E."/>
            <person name="Sela N."/>
            <person name="Selma-Lazaro C."/>
            <person name="Carmona L."/>
            <person name="Wisniewski M."/>
            <person name="Droby S."/>
            <person name="Gonzalez-Candelas L."/>
            <person name="Gabaldon T."/>
        </authorList>
    </citation>
    <scope>NUCLEOTIDE SEQUENCE [LARGE SCALE GENOMIC DNA]</scope>
    <source>
        <strain evidence="2 3">PHI-1</strain>
    </source>
</reference>
<dbReference type="PANTHER" id="PTHR37542:SF3">
    <property type="entry name" value="PRION-INHIBITION AND PROPAGATION HELO DOMAIN-CONTAINING PROTEIN"/>
    <property type="match status" value="1"/>
</dbReference>
<dbReference type="OMA" id="YMGRMID"/>
<dbReference type="Pfam" id="PF14479">
    <property type="entry name" value="HeLo"/>
    <property type="match status" value="1"/>
</dbReference>
<organism evidence="2 3">
    <name type="scientific">Penicillium italicum</name>
    <name type="common">Blue mold</name>
    <dbReference type="NCBI Taxonomy" id="40296"/>
    <lineage>
        <taxon>Eukaryota</taxon>
        <taxon>Fungi</taxon>
        <taxon>Dikarya</taxon>
        <taxon>Ascomycota</taxon>
        <taxon>Pezizomycotina</taxon>
        <taxon>Eurotiomycetes</taxon>
        <taxon>Eurotiomycetidae</taxon>
        <taxon>Eurotiales</taxon>
        <taxon>Aspergillaceae</taxon>
        <taxon>Penicillium</taxon>
    </lineage>
</organism>
<dbReference type="PANTHER" id="PTHR37542">
    <property type="entry name" value="HELO DOMAIN-CONTAINING PROTEIN-RELATED"/>
    <property type="match status" value="1"/>
</dbReference>
<dbReference type="PhylomeDB" id="A0A0A2KJM5"/>
<dbReference type="InterPro" id="IPR029498">
    <property type="entry name" value="HeLo_dom"/>
</dbReference>
<dbReference type="Gene3D" id="1.20.120.1020">
    <property type="entry name" value="Prion-inhibition and propagation, HeLo domain"/>
    <property type="match status" value="1"/>
</dbReference>